<protein>
    <submittedName>
        <fullName evidence="1">Uncharacterized protein</fullName>
    </submittedName>
</protein>
<accession>A0A645HSN8</accession>
<evidence type="ECO:0000313" key="1">
    <source>
        <dbReference type="EMBL" id="MPN38403.1"/>
    </source>
</evidence>
<reference evidence="1" key="1">
    <citation type="submission" date="2019-08" db="EMBL/GenBank/DDBJ databases">
        <authorList>
            <person name="Kucharzyk K."/>
            <person name="Murdoch R.W."/>
            <person name="Higgins S."/>
            <person name="Loffler F."/>
        </authorList>
    </citation>
    <scope>NUCLEOTIDE SEQUENCE</scope>
</reference>
<sequence length="86" mass="9672">MQHKLLRRGNLQLHFSVGREDRERAVFADCGEYIVAFLGRQEFYTSACGRFHALHAGARGDCRVQIGKLAADLRGLIAERREIEGG</sequence>
<proteinExistence type="predicted"/>
<comment type="caution">
    <text evidence="1">The sequence shown here is derived from an EMBL/GenBank/DDBJ whole genome shotgun (WGS) entry which is preliminary data.</text>
</comment>
<dbReference type="AlphaFoldDB" id="A0A645HSN8"/>
<gene>
    <name evidence="1" type="ORF">SDC9_185927</name>
</gene>
<organism evidence="1">
    <name type="scientific">bioreactor metagenome</name>
    <dbReference type="NCBI Taxonomy" id="1076179"/>
    <lineage>
        <taxon>unclassified sequences</taxon>
        <taxon>metagenomes</taxon>
        <taxon>ecological metagenomes</taxon>
    </lineage>
</organism>
<dbReference type="EMBL" id="VSSQ01093613">
    <property type="protein sequence ID" value="MPN38403.1"/>
    <property type="molecule type" value="Genomic_DNA"/>
</dbReference>
<name>A0A645HSN8_9ZZZZ</name>